<feature type="transmembrane region" description="Helical" evidence="1">
    <location>
        <begin position="12"/>
        <end position="33"/>
    </location>
</feature>
<dbReference type="AlphaFoldDB" id="A0A433T1C8"/>
<reference evidence="2 3" key="1">
    <citation type="submission" date="2019-01" db="EMBL/GenBank/DDBJ databases">
        <title>A draft genome assembly of the solar-powered sea slug Elysia chlorotica.</title>
        <authorList>
            <person name="Cai H."/>
            <person name="Li Q."/>
            <person name="Fang X."/>
            <person name="Li J."/>
            <person name="Curtis N.E."/>
            <person name="Altenburger A."/>
            <person name="Shibata T."/>
            <person name="Feng M."/>
            <person name="Maeda T."/>
            <person name="Schwartz J.A."/>
            <person name="Shigenobu S."/>
            <person name="Lundholm N."/>
            <person name="Nishiyama T."/>
            <person name="Yang H."/>
            <person name="Hasebe M."/>
            <person name="Li S."/>
            <person name="Pierce S.K."/>
            <person name="Wang J."/>
        </authorList>
    </citation>
    <scope>NUCLEOTIDE SEQUENCE [LARGE SCALE GENOMIC DNA]</scope>
    <source>
        <strain evidence="2">EC2010</strain>
        <tissue evidence="2">Whole organism of an adult</tissue>
    </source>
</reference>
<keyword evidence="1" id="KW-1133">Transmembrane helix</keyword>
<evidence type="ECO:0000313" key="2">
    <source>
        <dbReference type="EMBL" id="RUS75363.1"/>
    </source>
</evidence>
<organism evidence="2 3">
    <name type="scientific">Elysia chlorotica</name>
    <name type="common">Eastern emerald elysia</name>
    <name type="synonym">Sea slug</name>
    <dbReference type="NCBI Taxonomy" id="188477"/>
    <lineage>
        <taxon>Eukaryota</taxon>
        <taxon>Metazoa</taxon>
        <taxon>Spiralia</taxon>
        <taxon>Lophotrochozoa</taxon>
        <taxon>Mollusca</taxon>
        <taxon>Gastropoda</taxon>
        <taxon>Heterobranchia</taxon>
        <taxon>Euthyneura</taxon>
        <taxon>Panpulmonata</taxon>
        <taxon>Sacoglossa</taxon>
        <taxon>Placobranchoidea</taxon>
        <taxon>Plakobranchidae</taxon>
        <taxon>Elysia</taxon>
    </lineage>
</organism>
<sequence length="105" mass="11839">ARGPPCLYPRHVALSATAWACGPVQVACFLSAYSSSLSSLFSFGLFPFALIFFTTFFLGFSFPCLPFSFGFHFLHFFLLPFRCKSSDPSASRYCNIFAMYIPWSR</sequence>
<dbReference type="EMBL" id="RQTK01000748">
    <property type="protein sequence ID" value="RUS75363.1"/>
    <property type="molecule type" value="Genomic_DNA"/>
</dbReference>
<proteinExistence type="predicted"/>
<name>A0A433T1C8_ELYCH</name>
<evidence type="ECO:0000313" key="3">
    <source>
        <dbReference type="Proteomes" id="UP000271974"/>
    </source>
</evidence>
<keyword evidence="1" id="KW-0812">Transmembrane</keyword>
<feature type="non-terminal residue" evidence="2">
    <location>
        <position position="1"/>
    </location>
</feature>
<keyword evidence="3" id="KW-1185">Reference proteome</keyword>
<accession>A0A433T1C8</accession>
<comment type="caution">
    <text evidence="2">The sequence shown here is derived from an EMBL/GenBank/DDBJ whole genome shotgun (WGS) entry which is preliminary data.</text>
</comment>
<keyword evidence="1" id="KW-0472">Membrane</keyword>
<protein>
    <submittedName>
        <fullName evidence="2">Uncharacterized protein</fullName>
    </submittedName>
</protein>
<dbReference type="Proteomes" id="UP000271974">
    <property type="component" value="Unassembled WGS sequence"/>
</dbReference>
<gene>
    <name evidence="2" type="ORF">EGW08_016885</name>
</gene>
<evidence type="ECO:0000256" key="1">
    <source>
        <dbReference type="SAM" id="Phobius"/>
    </source>
</evidence>